<dbReference type="Proteomes" id="UP000053669">
    <property type="component" value="Unassembled WGS sequence"/>
</dbReference>
<name>A0A101RNS0_9ACTN</name>
<dbReference type="STRING" id="58343.AQJ46_42310"/>
<proteinExistence type="predicted"/>
<gene>
    <name evidence="1" type="ORF">AQJ46_42310</name>
</gene>
<comment type="caution">
    <text evidence="1">The sequence shown here is derived from an EMBL/GenBank/DDBJ whole genome shotgun (WGS) entry which is preliminary data.</text>
</comment>
<evidence type="ECO:0000313" key="2">
    <source>
        <dbReference type="Proteomes" id="UP000053669"/>
    </source>
</evidence>
<protein>
    <submittedName>
        <fullName evidence="1">Uncharacterized protein</fullName>
    </submittedName>
</protein>
<dbReference type="AlphaFoldDB" id="A0A101RNS0"/>
<reference evidence="1 2" key="1">
    <citation type="submission" date="2015-10" db="EMBL/GenBank/DDBJ databases">
        <title>Draft genome sequence of Streptomyces canus DSM 40017, type strain for the species Streptomyces canus.</title>
        <authorList>
            <person name="Ruckert C."/>
            <person name="Winkler A."/>
            <person name="Kalinowski J."/>
            <person name="Kampfer P."/>
            <person name="Glaeser S."/>
        </authorList>
    </citation>
    <scope>NUCLEOTIDE SEQUENCE [LARGE SCALE GENOMIC DNA]</scope>
    <source>
        <strain evidence="1 2">DSM 40017</strain>
    </source>
</reference>
<dbReference type="EMBL" id="LMWU01000055">
    <property type="protein sequence ID" value="KUN58909.1"/>
    <property type="molecule type" value="Genomic_DNA"/>
</dbReference>
<evidence type="ECO:0000313" key="1">
    <source>
        <dbReference type="EMBL" id="KUN58909.1"/>
    </source>
</evidence>
<sequence length="120" mass="13212">MKVAVAFDLGIPADEVEYTAAFEWDIGGLPLPPRHARIALGELTTVVDDVQYMCPPADYINSRDHHVPAVSVELWLRLTGRTKKGRYTPYEIHRILASLPCLSSLHVTGVDPSTTEGTGR</sequence>
<dbReference type="RefSeq" id="WP_059210671.1">
    <property type="nucleotide sequence ID" value="NZ_KQ948674.1"/>
</dbReference>
<organism evidence="1 2">
    <name type="scientific">Streptomyces canus</name>
    <dbReference type="NCBI Taxonomy" id="58343"/>
    <lineage>
        <taxon>Bacteria</taxon>
        <taxon>Bacillati</taxon>
        <taxon>Actinomycetota</taxon>
        <taxon>Actinomycetes</taxon>
        <taxon>Kitasatosporales</taxon>
        <taxon>Streptomycetaceae</taxon>
        <taxon>Streptomyces</taxon>
        <taxon>Streptomyces aurantiacus group</taxon>
    </lineage>
</organism>
<accession>A0A101RNS0</accession>